<comment type="caution">
    <text evidence="7">The sequence shown here is derived from an EMBL/GenBank/DDBJ whole genome shotgun (WGS) entry which is preliminary data.</text>
</comment>
<dbReference type="PANTHER" id="PTHR46512">
    <property type="entry name" value="PEPTIDYLPROLYL ISOMERASE"/>
    <property type="match status" value="1"/>
</dbReference>
<sequence>MEPEPCPEEPKQSGVKPEDPDEPEAFLGSSDTEFPTEVEDLDEPGQDQGEEPCREGEVEMASQREEGESHMLETYADRENLRVRGRGDGKKLRKTNSWKTVRFQDPSNNDAVLERDSSGESLFPDYGLEEWTSSSFEELFMAEDWQNITDDCLLRKKVLKPGPPHAPHPTWGQEVTVKLQGVLEDRSVVEKDSKLVFVVGEADVIQALEECVISMQKDEITLLLADSQYAYGLLGREPDIPSRAVLLYQLQVEEVREKRDPMSLPIADRIRIGNQKRERGNFHFQREEYSMAARAYCMALDVLTTRTRGANEDALVAEEEEEVQAYRVKCLNNLAAAQLKLEQYSEALHSSRDVLCLDPNNVKALFRSGKGQYKEAMEVLKKALKLEPATKAIHVELSKLVQRQAGGKPVSDLRTKPMQLLGENITPFLIPSEKKPPVSSSGFPQYRRGMRQQEKDCAVDCHLVSLGSFMEVSTGSSGGGLGQFGDIHRFDGKKLNRPTVERKYTRQSRPRIEITSGVD</sequence>
<dbReference type="InterPro" id="IPR019734">
    <property type="entry name" value="TPR_rpt"/>
</dbReference>
<dbReference type="GO" id="GO:0005740">
    <property type="term" value="C:mitochondrial envelope"/>
    <property type="evidence" value="ECO:0007669"/>
    <property type="project" value="TreeGrafter"/>
</dbReference>
<dbReference type="SUPFAM" id="SSF48452">
    <property type="entry name" value="TPR-like"/>
    <property type="match status" value="1"/>
</dbReference>
<keyword evidence="1" id="KW-0677">Repeat</keyword>
<dbReference type="Gene3D" id="3.10.50.40">
    <property type="match status" value="1"/>
</dbReference>
<dbReference type="GO" id="GO:0016020">
    <property type="term" value="C:membrane"/>
    <property type="evidence" value="ECO:0007669"/>
    <property type="project" value="TreeGrafter"/>
</dbReference>
<dbReference type="SUPFAM" id="SSF54534">
    <property type="entry name" value="FKBP-like"/>
    <property type="match status" value="1"/>
</dbReference>
<dbReference type="GO" id="GO:0043066">
    <property type="term" value="P:negative regulation of apoptotic process"/>
    <property type="evidence" value="ECO:0007669"/>
    <property type="project" value="TreeGrafter"/>
</dbReference>
<evidence type="ECO:0000256" key="5">
    <source>
        <dbReference type="SAM" id="MobiDB-lite"/>
    </source>
</evidence>
<dbReference type="InterPro" id="IPR001179">
    <property type="entry name" value="PPIase_FKBP_dom"/>
</dbReference>
<dbReference type="SMART" id="SM00028">
    <property type="entry name" value="TPR"/>
    <property type="match status" value="3"/>
</dbReference>
<evidence type="ECO:0000313" key="7">
    <source>
        <dbReference type="EMBL" id="KAK0155072.1"/>
    </source>
</evidence>
<keyword evidence="2 4" id="KW-0802">TPR repeat</keyword>
<feature type="region of interest" description="Disordered" evidence="5">
    <location>
        <begin position="1"/>
        <end position="93"/>
    </location>
</feature>
<dbReference type="Pfam" id="PF00254">
    <property type="entry name" value="FKBP_C"/>
    <property type="match status" value="1"/>
</dbReference>
<evidence type="ECO:0000256" key="3">
    <source>
        <dbReference type="PROSITE-ProRule" id="PRU00277"/>
    </source>
</evidence>
<gene>
    <name evidence="7" type="primary">FKBP8_1</name>
    <name evidence="7" type="ORF">N1851_002611</name>
</gene>
<name>A0AA47NBM5_MERPO</name>
<dbReference type="Proteomes" id="UP001174136">
    <property type="component" value="Unassembled WGS sequence"/>
</dbReference>
<dbReference type="EMBL" id="JAOPHQ010000306">
    <property type="protein sequence ID" value="KAK0155072.1"/>
    <property type="molecule type" value="Genomic_DNA"/>
</dbReference>
<dbReference type="GO" id="GO:0005829">
    <property type="term" value="C:cytosol"/>
    <property type="evidence" value="ECO:0007669"/>
    <property type="project" value="TreeGrafter"/>
</dbReference>
<dbReference type="GO" id="GO:0012505">
    <property type="term" value="C:endomembrane system"/>
    <property type="evidence" value="ECO:0007669"/>
    <property type="project" value="TreeGrafter"/>
</dbReference>
<dbReference type="GO" id="GO:0044183">
    <property type="term" value="F:protein folding chaperone"/>
    <property type="evidence" value="ECO:0007669"/>
    <property type="project" value="TreeGrafter"/>
</dbReference>
<evidence type="ECO:0000313" key="8">
    <source>
        <dbReference type="Proteomes" id="UP001174136"/>
    </source>
</evidence>
<keyword evidence="3" id="KW-0697">Rotamase</keyword>
<dbReference type="GO" id="GO:0003755">
    <property type="term" value="F:peptidyl-prolyl cis-trans isomerase activity"/>
    <property type="evidence" value="ECO:0007669"/>
    <property type="project" value="UniProtKB-KW"/>
</dbReference>
<reference evidence="7" key="1">
    <citation type="journal article" date="2023" name="Front. Mar. Sci.">
        <title>A new Merluccius polli reference genome to investigate the effects of global change in West African waters.</title>
        <authorList>
            <person name="Mateo J.L."/>
            <person name="Blanco-Fernandez C."/>
            <person name="Garcia-Vazquez E."/>
            <person name="Machado-Schiaffino G."/>
        </authorList>
    </citation>
    <scope>NUCLEOTIDE SEQUENCE</scope>
    <source>
        <strain evidence="7">C29</strain>
        <tissue evidence="7">Fin</tissue>
    </source>
</reference>
<feature type="repeat" description="TPR" evidence="4">
    <location>
        <begin position="328"/>
        <end position="361"/>
    </location>
</feature>
<dbReference type="Gene3D" id="1.25.40.10">
    <property type="entry name" value="Tetratricopeptide repeat domain"/>
    <property type="match status" value="1"/>
</dbReference>
<evidence type="ECO:0000256" key="4">
    <source>
        <dbReference type="PROSITE-ProRule" id="PRU00339"/>
    </source>
</evidence>
<organism evidence="7 8">
    <name type="scientific">Merluccius polli</name>
    <name type="common">Benguela hake</name>
    <name type="synonym">Merluccius cadenati</name>
    <dbReference type="NCBI Taxonomy" id="89951"/>
    <lineage>
        <taxon>Eukaryota</taxon>
        <taxon>Metazoa</taxon>
        <taxon>Chordata</taxon>
        <taxon>Craniata</taxon>
        <taxon>Vertebrata</taxon>
        <taxon>Euteleostomi</taxon>
        <taxon>Actinopterygii</taxon>
        <taxon>Neopterygii</taxon>
        <taxon>Teleostei</taxon>
        <taxon>Neoteleostei</taxon>
        <taxon>Acanthomorphata</taxon>
        <taxon>Zeiogadaria</taxon>
        <taxon>Gadariae</taxon>
        <taxon>Gadiformes</taxon>
        <taxon>Gadoidei</taxon>
        <taxon>Merlucciidae</taxon>
        <taxon>Merluccius</taxon>
    </lineage>
</organism>
<dbReference type="EC" id="5.2.1.8" evidence="3"/>
<keyword evidence="8" id="KW-1185">Reference proteome</keyword>
<proteinExistence type="predicted"/>
<feature type="domain" description="PPIase FKBP-type" evidence="6">
    <location>
        <begin position="172"/>
        <end position="256"/>
    </location>
</feature>
<evidence type="ECO:0000259" key="6">
    <source>
        <dbReference type="PROSITE" id="PS50059"/>
    </source>
</evidence>
<dbReference type="AlphaFoldDB" id="A0AA47NBM5"/>
<dbReference type="InterPro" id="IPR046357">
    <property type="entry name" value="PPIase_dom_sf"/>
</dbReference>
<dbReference type="InterPro" id="IPR011990">
    <property type="entry name" value="TPR-like_helical_dom_sf"/>
</dbReference>
<dbReference type="PROSITE" id="PS50005">
    <property type="entry name" value="TPR"/>
    <property type="match status" value="1"/>
</dbReference>
<keyword evidence="3 7" id="KW-0413">Isomerase</keyword>
<feature type="compositionally biased region" description="Acidic residues" evidence="5">
    <location>
        <begin position="34"/>
        <end position="50"/>
    </location>
</feature>
<comment type="catalytic activity">
    <reaction evidence="3">
        <text>[protein]-peptidylproline (omega=180) = [protein]-peptidylproline (omega=0)</text>
        <dbReference type="Rhea" id="RHEA:16237"/>
        <dbReference type="Rhea" id="RHEA-COMP:10747"/>
        <dbReference type="Rhea" id="RHEA-COMP:10748"/>
        <dbReference type="ChEBI" id="CHEBI:83833"/>
        <dbReference type="ChEBI" id="CHEBI:83834"/>
        <dbReference type="EC" id="5.2.1.8"/>
    </reaction>
</comment>
<protein>
    <recommendedName>
        <fullName evidence="3">peptidylprolyl isomerase</fullName>
        <ecNumber evidence="3">5.2.1.8</ecNumber>
    </recommendedName>
</protein>
<evidence type="ECO:0000256" key="1">
    <source>
        <dbReference type="ARBA" id="ARBA00022737"/>
    </source>
</evidence>
<dbReference type="PANTHER" id="PTHR46512:SF2">
    <property type="entry name" value="PEPTIDYLPROLYL ISOMERASE"/>
    <property type="match status" value="1"/>
</dbReference>
<accession>A0AA47NBM5</accession>
<feature type="compositionally biased region" description="Basic and acidic residues" evidence="5">
    <location>
        <begin position="495"/>
        <end position="504"/>
    </location>
</feature>
<feature type="compositionally biased region" description="Basic and acidic residues" evidence="5">
    <location>
        <begin position="51"/>
        <end position="90"/>
    </location>
</feature>
<feature type="region of interest" description="Disordered" evidence="5">
    <location>
        <begin position="495"/>
        <end position="519"/>
    </location>
</feature>
<evidence type="ECO:0000256" key="2">
    <source>
        <dbReference type="ARBA" id="ARBA00022803"/>
    </source>
</evidence>
<dbReference type="PROSITE" id="PS50059">
    <property type="entry name" value="FKBP_PPIASE"/>
    <property type="match status" value="1"/>
</dbReference>
<dbReference type="InterPro" id="IPR050754">
    <property type="entry name" value="FKBP4/5/8-like"/>
</dbReference>
<dbReference type="Pfam" id="PF13181">
    <property type="entry name" value="TPR_8"/>
    <property type="match status" value="1"/>
</dbReference>